<dbReference type="PRINTS" id="PR00344">
    <property type="entry name" value="BCTRLSENSOR"/>
</dbReference>
<feature type="domain" description="Histidine kinase" evidence="13">
    <location>
        <begin position="282"/>
        <end position="498"/>
    </location>
</feature>
<dbReference type="InterPro" id="IPR036097">
    <property type="entry name" value="HisK_dim/P_sf"/>
</dbReference>
<evidence type="ECO:0000256" key="7">
    <source>
        <dbReference type="ARBA" id="ARBA00022777"/>
    </source>
</evidence>
<dbReference type="SUPFAM" id="SSF158472">
    <property type="entry name" value="HAMP domain-like"/>
    <property type="match status" value="1"/>
</dbReference>
<comment type="catalytic activity">
    <reaction evidence="1">
        <text>ATP + protein L-histidine = ADP + protein N-phospho-L-histidine.</text>
        <dbReference type="EC" id="2.7.13.3"/>
    </reaction>
</comment>
<dbReference type="PROSITE" id="PS50885">
    <property type="entry name" value="HAMP"/>
    <property type="match status" value="1"/>
</dbReference>
<dbReference type="SMART" id="SM00388">
    <property type="entry name" value="HisKA"/>
    <property type="match status" value="1"/>
</dbReference>
<evidence type="ECO:0000259" key="13">
    <source>
        <dbReference type="PROSITE" id="PS50109"/>
    </source>
</evidence>
<dbReference type="Proteomes" id="UP000471120">
    <property type="component" value="Unassembled WGS sequence"/>
</dbReference>
<evidence type="ECO:0000256" key="1">
    <source>
        <dbReference type="ARBA" id="ARBA00000085"/>
    </source>
</evidence>
<feature type="transmembrane region" description="Helical" evidence="12">
    <location>
        <begin position="202"/>
        <end position="221"/>
    </location>
</feature>
<organism evidence="15 16">
    <name type="scientific">Rhodococcus rhodnii</name>
    <dbReference type="NCBI Taxonomy" id="38312"/>
    <lineage>
        <taxon>Bacteria</taxon>
        <taxon>Bacillati</taxon>
        <taxon>Actinomycetota</taxon>
        <taxon>Actinomycetes</taxon>
        <taxon>Mycobacteriales</taxon>
        <taxon>Nocardiaceae</taxon>
        <taxon>Rhodococcus</taxon>
    </lineage>
</organism>
<dbReference type="AlphaFoldDB" id="A0A6P2CAR9"/>
<dbReference type="PANTHER" id="PTHR45436:SF5">
    <property type="entry name" value="SENSOR HISTIDINE KINASE TRCS"/>
    <property type="match status" value="1"/>
</dbReference>
<feature type="region of interest" description="Disordered" evidence="11">
    <location>
        <begin position="1"/>
        <end position="27"/>
    </location>
</feature>
<dbReference type="CDD" id="cd00075">
    <property type="entry name" value="HATPase"/>
    <property type="match status" value="1"/>
</dbReference>
<dbReference type="Gene3D" id="6.10.340.10">
    <property type="match status" value="1"/>
</dbReference>
<dbReference type="InterPro" id="IPR005467">
    <property type="entry name" value="His_kinase_dom"/>
</dbReference>
<feature type="domain" description="HAMP" evidence="14">
    <location>
        <begin position="222"/>
        <end position="274"/>
    </location>
</feature>
<feature type="transmembrane region" description="Helical" evidence="12">
    <location>
        <begin position="41"/>
        <end position="65"/>
    </location>
</feature>
<dbReference type="PANTHER" id="PTHR45436">
    <property type="entry name" value="SENSOR HISTIDINE KINASE YKOH"/>
    <property type="match status" value="1"/>
</dbReference>
<protein>
    <recommendedName>
        <fullName evidence="3">histidine kinase</fullName>
        <ecNumber evidence="3">2.7.13.3</ecNumber>
    </recommendedName>
</protein>
<evidence type="ECO:0000256" key="11">
    <source>
        <dbReference type="SAM" id="MobiDB-lite"/>
    </source>
</evidence>
<dbReference type="InterPro" id="IPR003594">
    <property type="entry name" value="HATPase_dom"/>
</dbReference>
<dbReference type="CDD" id="cd06225">
    <property type="entry name" value="HAMP"/>
    <property type="match status" value="1"/>
</dbReference>
<dbReference type="FunFam" id="1.10.287.130:FF:000001">
    <property type="entry name" value="Two-component sensor histidine kinase"/>
    <property type="match status" value="1"/>
</dbReference>
<keyword evidence="10 12" id="KW-0472">Membrane</keyword>
<keyword evidence="5" id="KW-0808">Transferase</keyword>
<dbReference type="Pfam" id="PF00672">
    <property type="entry name" value="HAMP"/>
    <property type="match status" value="1"/>
</dbReference>
<keyword evidence="6 12" id="KW-0812">Transmembrane</keyword>
<dbReference type="EC" id="2.7.13.3" evidence="3"/>
<evidence type="ECO:0000256" key="2">
    <source>
        <dbReference type="ARBA" id="ARBA00004236"/>
    </source>
</evidence>
<evidence type="ECO:0000256" key="4">
    <source>
        <dbReference type="ARBA" id="ARBA00022553"/>
    </source>
</evidence>
<dbReference type="InterPro" id="IPR004358">
    <property type="entry name" value="Sig_transdc_His_kin-like_C"/>
</dbReference>
<evidence type="ECO:0000256" key="8">
    <source>
        <dbReference type="ARBA" id="ARBA00022989"/>
    </source>
</evidence>
<comment type="caution">
    <text evidence="15">The sequence shown here is derived from an EMBL/GenBank/DDBJ whole genome shotgun (WGS) entry which is preliminary data.</text>
</comment>
<dbReference type="Gene3D" id="3.30.565.10">
    <property type="entry name" value="Histidine kinase-like ATPase, C-terminal domain"/>
    <property type="match status" value="1"/>
</dbReference>
<keyword evidence="9" id="KW-0902">Two-component regulatory system</keyword>
<dbReference type="CDD" id="cd00082">
    <property type="entry name" value="HisKA"/>
    <property type="match status" value="1"/>
</dbReference>
<evidence type="ECO:0000256" key="10">
    <source>
        <dbReference type="ARBA" id="ARBA00023136"/>
    </source>
</evidence>
<feature type="compositionally biased region" description="Basic and acidic residues" evidence="11">
    <location>
        <begin position="1"/>
        <end position="10"/>
    </location>
</feature>
<gene>
    <name evidence="15" type="ORF">DW322_03260</name>
</gene>
<name>A0A6P2CAR9_9NOCA</name>
<evidence type="ECO:0000256" key="9">
    <source>
        <dbReference type="ARBA" id="ARBA00023012"/>
    </source>
</evidence>
<dbReference type="PROSITE" id="PS50109">
    <property type="entry name" value="HIS_KIN"/>
    <property type="match status" value="1"/>
</dbReference>
<dbReference type="GO" id="GO:0000155">
    <property type="term" value="F:phosphorelay sensor kinase activity"/>
    <property type="evidence" value="ECO:0007669"/>
    <property type="project" value="InterPro"/>
</dbReference>
<keyword evidence="8 12" id="KW-1133">Transmembrane helix</keyword>
<dbReference type="InterPro" id="IPR003661">
    <property type="entry name" value="HisK_dim/P_dom"/>
</dbReference>
<dbReference type="InterPro" id="IPR050428">
    <property type="entry name" value="TCS_sensor_his_kinase"/>
</dbReference>
<evidence type="ECO:0000313" key="16">
    <source>
        <dbReference type="Proteomes" id="UP000471120"/>
    </source>
</evidence>
<sequence length="514" mass="55167">MTDSRGDDPPTARLATPTRDPRPERGRVRRAVPPLSARWKITAWIMVTTLALLSVVLVTAGTLLLRDVETRANSDLAQEADEFRTFAAEGVDPATTRPFTSIARLLDVYLLRQSPADGEVMVGVADGAVLDTVRGQFPAEVGPSFFTTLLATPETAGIVDTPAGELRWGRVDVDSTAGAGSFVVGAFVDTGRAAVDRTMRTITIVSLLGLVLTAGVAYLVAGRILHPVRTVRAVAADISESDLTARVPVAGHDDIAELAETFNAMLDRLEAAYTTQRQFVDDAGHELRTPITVVRGHLELLPDDPEERGRTLALVDSELARMGRIVADLLMLAKAEQPDFVVPRPVDVAQTMLDIESKVQPLGERRWHLMEIAEGTAWIDAQRVTQAVLALAANAVEHTADGSTIRLGSRFVDGGSSPRSLSLWVSDDGPGVSPHDAATIFERFQRGATAAETTERRPGAGLGLAIVRAIADAHHGAAWVRSVPGDGATFGIDLPTEPVSVREMRDGDDRKERM</sequence>
<dbReference type="EMBL" id="QRCM01000001">
    <property type="protein sequence ID" value="TXG89432.1"/>
    <property type="molecule type" value="Genomic_DNA"/>
</dbReference>
<keyword evidence="4" id="KW-0597">Phosphoprotein</keyword>
<dbReference type="SMART" id="SM00387">
    <property type="entry name" value="HATPase_c"/>
    <property type="match status" value="1"/>
</dbReference>
<dbReference type="Pfam" id="PF00512">
    <property type="entry name" value="HisKA"/>
    <property type="match status" value="1"/>
</dbReference>
<accession>A0A6P2CAR9</accession>
<evidence type="ECO:0000256" key="5">
    <source>
        <dbReference type="ARBA" id="ARBA00022679"/>
    </source>
</evidence>
<dbReference type="InterPro" id="IPR036890">
    <property type="entry name" value="HATPase_C_sf"/>
</dbReference>
<dbReference type="SUPFAM" id="SSF55874">
    <property type="entry name" value="ATPase domain of HSP90 chaperone/DNA topoisomerase II/histidine kinase"/>
    <property type="match status" value="1"/>
</dbReference>
<reference evidence="15 16" key="1">
    <citation type="submission" date="2018-07" db="EMBL/GenBank/DDBJ databases">
        <title>Genome sequence of Rhodococcus rhodnii ATCC 35071 from Rhodnius prolixus.</title>
        <authorList>
            <person name="Patel V."/>
            <person name="Vogel K.J."/>
        </authorList>
    </citation>
    <scope>NUCLEOTIDE SEQUENCE [LARGE SCALE GENOMIC DNA]</scope>
    <source>
        <strain evidence="15 16">ATCC 35071</strain>
    </source>
</reference>
<evidence type="ECO:0000256" key="12">
    <source>
        <dbReference type="SAM" id="Phobius"/>
    </source>
</evidence>
<evidence type="ECO:0000259" key="14">
    <source>
        <dbReference type="PROSITE" id="PS50885"/>
    </source>
</evidence>
<dbReference type="GO" id="GO:0005886">
    <property type="term" value="C:plasma membrane"/>
    <property type="evidence" value="ECO:0007669"/>
    <property type="project" value="UniProtKB-SubCell"/>
</dbReference>
<dbReference type="SUPFAM" id="SSF47384">
    <property type="entry name" value="Homodimeric domain of signal transducing histidine kinase"/>
    <property type="match status" value="1"/>
</dbReference>
<evidence type="ECO:0000256" key="3">
    <source>
        <dbReference type="ARBA" id="ARBA00012438"/>
    </source>
</evidence>
<dbReference type="Gene3D" id="1.10.287.130">
    <property type="match status" value="1"/>
</dbReference>
<evidence type="ECO:0000313" key="15">
    <source>
        <dbReference type="EMBL" id="TXG89432.1"/>
    </source>
</evidence>
<dbReference type="Pfam" id="PF02518">
    <property type="entry name" value="HATPase_c"/>
    <property type="match status" value="1"/>
</dbReference>
<dbReference type="InterPro" id="IPR003660">
    <property type="entry name" value="HAMP_dom"/>
</dbReference>
<comment type="subcellular location">
    <subcellularLocation>
        <location evidence="2">Cell membrane</location>
    </subcellularLocation>
</comment>
<keyword evidence="7 15" id="KW-0418">Kinase</keyword>
<evidence type="ECO:0000256" key="6">
    <source>
        <dbReference type="ARBA" id="ARBA00022692"/>
    </source>
</evidence>
<proteinExistence type="predicted"/>
<dbReference type="SMART" id="SM00304">
    <property type="entry name" value="HAMP"/>
    <property type="match status" value="1"/>
</dbReference>